<feature type="disulfide bond" evidence="16">
    <location>
        <begin position="217"/>
        <end position="298"/>
    </location>
</feature>
<dbReference type="GO" id="GO:0045177">
    <property type="term" value="C:apical part of cell"/>
    <property type="evidence" value="ECO:0007669"/>
    <property type="project" value="Ensembl"/>
</dbReference>
<evidence type="ECO:0000256" key="6">
    <source>
        <dbReference type="ARBA" id="ARBA00022572"/>
    </source>
</evidence>
<dbReference type="Gene3D" id="2.10.25.10">
    <property type="entry name" value="Laminin"/>
    <property type="match status" value="1"/>
</dbReference>
<comment type="caution">
    <text evidence="17">Lacks conserved residue(s) required for the propagation of feature annotation.</text>
</comment>
<feature type="active site" description="Charge relay system" evidence="15">
    <location>
        <position position="509"/>
    </location>
</feature>
<evidence type="ECO:0000256" key="3">
    <source>
        <dbReference type="ARBA" id="ARBA00009228"/>
    </source>
</evidence>
<dbReference type="GO" id="GO:0033993">
    <property type="term" value="P:response to lipid"/>
    <property type="evidence" value="ECO:0007669"/>
    <property type="project" value="UniProtKB-ARBA"/>
</dbReference>
<feature type="domain" description="Kringle" evidence="21">
    <location>
        <begin position="216"/>
        <end position="298"/>
    </location>
</feature>
<evidence type="ECO:0000259" key="21">
    <source>
        <dbReference type="PROSITE" id="PS50070"/>
    </source>
</evidence>
<dbReference type="InterPro" id="IPR001314">
    <property type="entry name" value="Peptidase_S1A"/>
</dbReference>
<dbReference type="InterPro" id="IPR026280">
    <property type="entry name" value="Tissue_plasm_act"/>
</dbReference>
<evidence type="ECO:0000256" key="4">
    <source>
        <dbReference type="ARBA" id="ARBA00022525"/>
    </source>
</evidence>
<dbReference type="SMART" id="SM00130">
    <property type="entry name" value="KR"/>
    <property type="match status" value="2"/>
</dbReference>
<keyword evidence="11 16" id="KW-1015">Disulfide bond</keyword>
<gene>
    <name evidence="24" type="primary">PLAT</name>
</gene>
<keyword evidence="13 14" id="KW-0617">Plasminogen activation</keyword>
<comment type="similarity">
    <text evidence="3">Belongs to the peptidase S1 family. Snake venom subfamily.</text>
</comment>
<dbReference type="PROSITE" id="PS50240">
    <property type="entry name" value="TRYPSIN_DOM"/>
    <property type="match status" value="1"/>
</dbReference>
<dbReference type="GO" id="GO:0005615">
    <property type="term" value="C:extracellular space"/>
    <property type="evidence" value="ECO:0007669"/>
    <property type="project" value="Ensembl"/>
</dbReference>
<feature type="disulfide bond" evidence="16">
    <location>
        <begin position="238"/>
        <end position="280"/>
    </location>
</feature>
<keyword evidence="6 18" id="KW-0420">Kringle</keyword>
<feature type="disulfide bond" evidence="16">
    <location>
        <begin position="478"/>
        <end position="494"/>
    </location>
</feature>
<evidence type="ECO:0000256" key="7">
    <source>
        <dbReference type="ARBA" id="ARBA00022670"/>
    </source>
</evidence>
<dbReference type="PRINTS" id="PR00018">
    <property type="entry name" value="KRINGLE"/>
</dbReference>
<feature type="disulfide bond" evidence="16">
    <location>
        <begin position="91"/>
        <end position="109"/>
    </location>
</feature>
<evidence type="ECO:0000259" key="23">
    <source>
        <dbReference type="PROSITE" id="PS51091"/>
    </source>
</evidence>
<dbReference type="AlphaFoldDB" id="A0A8D0HDG5"/>
<dbReference type="PROSITE" id="PS00135">
    <property type="entry name" value="TRYPSIN_SER"/>
    <property type="match status" value="1"/>
</dbReference>
<keyword evidence="5 17" id="KW-0245">EGF-like domain</keyword>
<dbReference type="PROSITE" id="PS01253">
    <property type="entry name" value="FN1_1"/>
    <property type="match status" value="1"/>
</dbReference>
<dbReference type="PROSITE" id="PS50070">
    <property type="entry name" value="KRINGLE_2"/>
    <property type="match status" value="2"/>
</dbReference>
<feature type="disulfide bond" evidence="16">
    <location>
        <begin position="505"/>
        <end position="533"/>
    </location>
</feature>
<dbReference type="GeneTree" id="ENSGT00940000158930"/>
<evidence type="ECO:0000256" key="8">
    <source>
        <dbReference type="ARBA" id="ARBA00022729"/>
    </source>
</evidence>
<dbReference type="InterPro" id="IPR033116">
    <property type="entry name" value="TRYPSIN_SER"/>
</dbReference>
<dbReference type="InterPro" id="IPR018114">
    <property type="entry name" value="TRYPSIN_HIS"/>
</dbReference>
<dbReference type="InterPro" id="IPR009003">
    <property type="entry name" value="Peptidase_S1_PA"/>
</dbReference>
<evidence type="ECO:0000256" key="17">
    <source>
        <dbReference type="PROSITE-ProRule" id="PRU00076"/>
    </source>
</evidence>
<feature type="disulfide bond" evidence="16">
    <location>
        <begin position="180"/>
        <end position="204"/>
    </location>
</feature>
<evidence type="ECO:0000256" key="9">
    <source>
        <dbReference type="ARBA" id="ARBA00022801"/>
    </source>
</evidence>
<keyword evidence="25" id="KW-1185">Reference proteome</keyword>
<dbReference type="InterPro" id="IPR000001">
    <property type="entry name" value="Kringle"/>
</dbReference>
<dbReference type="PANTHER" id="PTHR24264">
    <property type="entry name" value="TRYPSIN-RELATED"/>
    <property type="match status" value="1"/>
</dbReference>
<comment type="catalytic activity">
    <reaction evidence="1 14">
        <text>Specific cleavage of Arg-|-Val bond in plasminogen to form plasmin.</text>
        <dbReference type="EC" id="3.4.21.68"/>
    </reaction>
</comment>
<feature type="disulfide bond" evidence="16">
    <location>
        <begin position="344"/>
        <end position="360"/>
    </location>
</feature>
<proteinExistence type="inferred from homology"/>
<dbReference type="PANTHER" id="PTHR24264:SF42">
    <property type="entry name" value="TISSUE-TYPE PLASMINOGEN ACTIVATOR"/>
    <property type="match status" value="1"/>
</dbReference>
<dbReference type="InterPro" id="IPR000083">
    <property type="entry name" value="Fibronectin_type1"/>
</dbReference>
<feature type="signal peptide" evidence="19">
    <location>
        <begin position="1"/>
        <end position="23"/>
    </location>
</feature>
<evidence type="ECO:0000259" key="20">
    <source>
        <dbReference type="PROSITE" id="PS50026"/>
    </source>
</evidence>
<feature type="disulfide bond" evidence="16">
    <location>
        <begin position="128"/>
        <end position="209"/>
    </location>
</feature>
<dbReference type="GO" id="GO:0031639">
    <property type="term" value="P:plasminogen activation"/>
    <property type="evidence" value="ECO:0007669"/>
    <property type="project" value="Ensembl"/>
</dbReference>
<dbReference type="CDD" id="cd00108">
    <property type="entry name" value="KR"/>
    <property type="match status" value="2"/>
</dbReference>
<feature type="chain" id="PRO_5034445066" description="Plasminogen activator" evidence="19">
    <location>
        <begin position="24"/>
        <end position="557"/>
    </location>
</feature>
<feature type="disulfide bond" description="Interchain (between A and B chains)" evidence="16">
    <location>
        <begin position="301"/>
        <end position="432"/>
    </location>
</feature>
<dbReference type="EC" id="3.4.21.68" evidence="14"/>
<evidence type="ECO:0000256" key="2">
    <source>
        <dbReference type="ARBA" id="ARBA00004613"/>
    </source>
</evidence>
<feature type="disulfide bond" evidence="16 17">
    <location>
        <begin position="111"/>
        <end position="120"/>
    </location>
</feature>
<feature type="disulfide bond" evidence="16">
    <location>
        <begin position="86"/>
        <end position="97"/>
    </location>
</feature>
<dbReference type="SMART" id="SM00020">
    <property type="entry name" value="Tryp_SPc"/>
    <property type="match status" value="1"/>
</dbReference>
<keyword evidence="10 14" id="KW-0720">Serine protease</keyword>
<feature type="active site" description="Charge relay system" evidence="15">
    <location>
        <position position="359"/>
    </location>
</feature>
<dbReference type="GO" id="GO:0001666">
    <property type="term" value="P:response to hypoxia"/>
    <property type="evidence" value="ECO:0007669"/>
    <property type="project" value="Ensembl"/>
</dbReference>
<dbReference type="SMART" id="SM00058">
    <property type="entry name" value="FN1"/>
    <property type="match status" value="1"/>
</dbReference>
<feature type="disulfide bond" evidence="16">
    <location>
        <begin position="43"/>
        <end position="71"/>
    </location>
</feature>
<sequence>MIIKQRMEEKLLCLLLLWEVIAALQCQELHVRLRRGARSKATCIDHSSRQVYQQRESWLRLAGGRVEYCRCESGRSRCHTTPVRGCTEQQCYSGGLCRQALYSPQHFICQCFLGFSGQHCEINTEVLCYQDTGAAYRGTWSTTVTGAECLNWNSNSLAQKRYNARRGDAAQLGLGNHNYCRNPDEDSRPWCHIYRGGQYTWEYCNTPACSRGGSADCVSGRGMEYRGHHSITASGATCLRWDSKIIANKFYTAWRSNAQQLDLGSHNHCRNPDNDTRPWCHMLKGVQPHWEYCAVPACSTCGVRQHKVAQFRIKGGLYADISSHPWQAAIFARYQRVPGEHFLCGGILIKSCWVLSAAHCFQDRFSANRLKIVLGRTYRVTPAESEQQFQVEKYILHGKFDPDTYDNDIALLQLKSRSQKCATETDTVRAACLPEPGLQLPDWTECEVSGYGKHEEFSPFYSEQLKEGHVRLFPASRCSSQHLANQSVTKNMLCAGDTRQLDDACKGDSGGPLVCTKDDRMHLIGIISWGIGCGQDLPGVYTNVSRYLSWIQDNMKP</sequence>
<dbReference type="InterPro" id="IPR050127">
    <property type="entry name" value="Serine_Proteases_S1"/>
</dbReference>
<dbReference type="CDD" id="cd00190">
    <property type="entry name" value="Tryp_SPc"/>
    <property type="match status" value="1"/>
</dbReference>
<dbReference type="Ensembl" id="ENSSPUT00000019352.1">
    <property type="protein sequence ID" value="ENSSPUP00000018172.1"/>
    <property type="gene ID" value="ENSSPUG00000014038.1"/>
</dbReference>
<keyword evidence="4 14" id="KW-0964">Secreted</keyword>
<dbReference type="GO" id="GO:0009986">
    <property type="term" value="C:cell surface"/>
    <property type="evidence" value="ECO:0007669"/>
    <property type="project" value="Ensembl"/>
</dbReference>
<keyword evidence="12" id="KW-0325">Glycoprotein</keyword>
<protein>
    <recommendedName>
        <fullName evidence="14">Plasminogen activator</fullName>
        <ecNumber evidence="14">3.4.21.68</ecNumber>
    </recommendedName>
</protein>
<evidence type="ECO:0000256" key="1">
    <source>
        <dbReference type="ARBA" id="ARBA00001538"/>
    </source>
</evidence>
<reference evidence="24" key="2">
    <citation type="submission" date="2025-09" db="UniProtKB">
        <authorList>
            <consortium name="Ensembl"/>
        </authorList>
    </citation>
    <scope>IDENTIFICATION</scope>
</reference>
<keyword evidence="9 14" id="KW-0378">Hydrolase</keyword>
<dbReference type="FunFam" id="2.40.10.10:FF:000003">
    <property type="entry name" value="Transmembrane serine protease 3"/>
    <property type="match status" value="1"/>
</dbReference>
<feature type="disulfide bond" evidence="16">
    <location>
        <begin position="149"/>
        <end position="191"/>
    </location>
</feature>
<dbReference type="PROSITE" id="PS51091">
    <property type="entry name" value="FN1_2"/>
    <property type="match status" value="1"/>
</dbReference>
<dbReference type="Gene3D" id="2.10.70.10">
    <property type="entry name" value="Complement Module, domain 1"/>
    <property type="match status" value="1"/>
</dbReference>
<evidence type="ECO:0000256" key="15">
    <source>
        <dbReference type="PIRSR" id="PIRSR001145-1"/>
    </source>
</evidence>
<organism evidence="24 25">
    <name type="scientific">Sphenodon punctatus</name>
    <name type="common">Tuatara</name>
    <name type="synonym">Hatteria punctata</name>
    <dbReference type="NCBI Taxonomy" id="8508"/>
    <lineage>
        <taxon>Eukaryota</taxon>
        <taxon>Metazoa</taxon>
        <taxon>Chordata</taxon>
        <taxon>Craniata</taxon>
        <taxon>Vertebrata</taxon>
        <taxon>Euteleostomi</taxon>
        <taxon>Lepidosauria</taxon>
        <taxon>Sphenodontia</taxon>
        <taxon>Sphenodontidae</taxon>
        <taxon>Sphenodon</taxon>
    </lineage>
</organism>
<dbReference type="Pfam" id="PF00089">
    <property type="entry name" value="Trypsin"/>
    <property type="match status" value="1"/>
</dbReference>
<dbReference type="PROSITE" id="PS50026">
    <property type="entry name" value="EGF_3"/>
    <property type="match status" value="1"/>
</dbReference>
<evidence type="ECO:0000256" key="12">
    <source>
        <dbReference type="ARBA" id="ARBA00023180"/>
    </source>
</evidence>
<feature type="domain" description="EGF-like" evidence="20">
    <location>
        <begin position="82"/>
        <end position="121"/>
    </location>
</feature>
<dbReference type="InterPro" id="IPR001254">
    <property type="entry name" value="Trypsin_dom"/>
</dbReference>
<evidence type="ECO:0000256" key="10">
    <source>
        <dbReference type="ARBA" id="ARBA00022825"/>
    </source>
</evidence>
<dbReference type="Gene3D" id="2.40.20.10">
    <property type="entry name" value="Plasminogen Kringle 4"/>
    <property type="match status" value="2"/>
</dbReference>
<dbReference type="InterPro" id="IPR013806">
    <property type="entry name" value="Kringle-like"/>
</dbReference>
<dbReference type="GO" id="GO:0051219">
    <property type="term" value="F:phosphoprotein binding"/>
    <property type="evidence" value="ECO:0007669"/>
    <property type="project" value="Ensembl"/>
</dbReference>
<evidence type="ECO:0000256" key="11">
    <source>
        <dbReference type="ARBA" id="ARBA00023157"/>
    </source>
</evidence>
<dbReference type="GO" id="GO:0004252">
    <property type="term" value="F:serine-type endopeptidase activity"/>
    <property type="evidence" value="ECO:0007669"/>
    <property type="project" value="UniProtKB-UniRule"/>
</dbReference>
<evidence type="ECO:0000313" key="25">
    <source>
        <dbReference type="Proteomes" id="UP000694392"/>
    </source>
</evidence>
<feature type="disulfide bond" evidence="16">
    <location>
        <begin position="446"/>
        <end position="515"/>
    </location>
</feature>
<reference evidence="24" key="1">
    <citation type="submission" date="2025-08" db="UniProtKB">
        <authorList>
            <consortium name="Ensembl"/>
        </authorList>
    </citation>
    <scope>IDENTIFICATION</scope>
</reference>
<dbReference type="PROSITE" id="PS00022">
    <property type="entry name" value="EGF_1"/>
    <property type="match status" value="1"/>
</dbReference>
<dbReference type="GO" id="GO:0048008">
    <property type="term" value="P:platelet-derived growth factor receptor signaling pathway"/>
    <property type="evidence" value="ECO:0007669"/>
    <property type="project" value="Ensembl"/>
</dbReference>
<dbReference type="SUPFAM" id="SSF57603">
    <property type="entry name" value="FnI-like domain"/>
    <property type="match status" value="1"/>
</dbReference>
<dbReference type="GO" id="GO:0099183">
    <property type="term" value="P:trans-synaptic signaling by BDNF, modulating synaptic transmission"/>
    <property type="evidence" value="ECO:0007669"/>
    <property type="project" value="Ensembl"/>
</dbReference>
<evidence type="ECO:0000256" key="14">
    <source>
        <dbReference type="PIRNR" id="PIRNR001145"/>
    </source>
</evidence>
<dbReference type="GO" id="GO:0005102">
    <property type="term" value="F:signaling receptor binding"/>
    <property type="evidence" value="ECO:0007669"/>
    <property type="project" value="Ensembl"/>
</dbReference>
<dbReference type="GO" id="GO:1901701">
    <property type="term" value="P:cellular response to oxygen-containing compound"/>
    <property type="evidence" value="ECO:0007669"/>
    <property type="project" value="UniProtKB-ARBA"/>
</dbReference>
<evidence type="ECO:0000256" key="19">
    <source>
        <dbReference type="SAM" id="SignalP"/>
    </source>
</evidence>
<evidence type="ECO:0000256" key="16">
    <source>
        <dbReference type="PIRSR" id="PIRSR001145-3"/>
    </source>
</evidence>
<feature type="domain" description="Fibronectin type-I" evidence="23">
    <location>
        <begin position="41"/>
        <end position="81"/>
    </location>
</feature>
<dbReference type="InterPro" id="IPR038178">
    <property type="entry name" value="Kringle_sf"/>
</dbReference>
<dbReference type="PIRSF" id="PIRSF001145">
    <property type="entry name" value="Tissue_plasm_act"/>
    <property type="match status" value="1"/>
</dbReference>
<dbReference type="PROSITE" id="PS01186">
    <property type="entry name" value="EGF_2"/>
    <property type="match status" value="1"/>
</dbReference>
<dbReference type="GO" id="GO:0097180">
    <property type="term" value="C:serine protease inhibitor complex"/>
    <property type="evidence" value="ECO:0007669"/>
    <property type="project" value="Ensembl"/>
</dbReference>
<dbReference type="Gene3D" id="2.40.10.10">
    <property type="entry name" value="Trypsin-like serine proteases"/>
    <property type="match status" value="2"/>
</dbReference>
<dbReference type="SUPFAM" id="SSF57440">
    <property type="entry name" value="Kringle-like"/>
    <property type="match status" value="2"/>
</dbReference>
<evidence type="ECO:0000259" key="22">
    <source>
        <dbReference type="PROSITE" id="PS50240"/>
    </source>
</evidence>
<comment type="subcellular location">
    <subcellularLocation>
        <location evidence="2 14">Secreted</location>
    </subcellularLocation>
</comment>
<dbReference type="GO" id="GO:0030141">
    <property type="term" value="C:secretory granule"/>
    <property type="evidence" value="ECO:0007669"/>
    <property type="project" value="Ensembl"/>
</dbReference>
<evidence type="ECO:0000256" key="5">
    <source>
        <dbReference type="ARBA" id="ARBA00022536"/>
    </source>
</evidence>
<feature type="domain" description="Peptidase S1" evidence="22">
    <location>
        <begin position="313"/>
        <end position="556"/>
    </location>
</feature>
<dbReference type="PROSITE" id="PS00021">
    <property type="entry name" value="KRINGLE_1"/>
    <property type="match status" value="1"/>
</dbReference>
<dbReference type="Pfam" id="PF00039">
    <property type="entry name" value="fn1"/>
    <property type="match status" value="1"/>
</dbReference>
<evidence type="ECO:0000256" key="18">
    <source>
        <dbReference type="PROSITE-ProRule" id="PRU00121"/>
    </source>
</evidence>
<dbReference type="GO" id="GO:0014909">
    <property type="term" value="P:smooth muscle cell migration"/>
    <property type="evidence" value="ECO:0007669"/>
    <property type="project" value="Ensembl"/>
</dbReference>
<feature type="disulfide bond" evidence="16">
    <location>
        <begin position="269"/>
        <end position="293"/>
    </location>
</feature>
<dbReference type="InterPro" id="IPR043504">
    <property type="entry name" value="Peptidase_S1_PA_chymotrypsin"/>
</dbReference>
<feature type="disulfide bond" evidence="16">
    <location>
        <begin position="352"/>
        <end position="421"/>
    </location>
</feature>
<name>A0A8D0HDG5_SPHPU</name>
<dbReference type="PRINTS" id="PR00722">
    <property type="entry name" value="CHYMOTRYPSIN"/>
</dbReference>
<keyword evidence="7 14" id="KW-0645">Protease</keyword>
<dbReference type="Proteomes" id="UP000694392">
    <property type="component" value="Unplaced"/>
</dbReference>
<dbReference type="InterPro" id="IPR000742">
    <property type="entry name" value="EGF"/>
</dbReference>
<dbReference type="SUPFAM" id="SSF50494">
    <property type="entry name" value="Trypsin-like serine proteases"/>
    <property type="match status" value="1"/>
</dbReference>
<evidence type="ECO:0000313" key="24">
    <source>
        <dbReference type="Ensembl" id="ENSSPUP00000018172.1"/>
    </source>
</evidence>
<feature type="domain" description="Kringle" evidence="21">
    <location>
        <begin position="127"/>
        <end position="209"/>
    </location>
</feature>
<dbReference type="GO" id="GO:0045861">
    <property type="term" value="P:negative regulation of proteolysis"/>
    <property type="evidence" value="ECO:0007669"/>
    <property type="project" value="Ensembl"/>
</dbReference>
<dbReference type="FunFam" id="2.40.20.10:FF:000001">
    <property type="entry name" value="Urokinase-type plasminogen activator"/>
    <property type="match status" value="2"/>
</dbReference>
<feature type="disulfide bond" evidence="16">
    <location>
        <begin position="69"/>
        <end position="78"/>
    </location>
</feature>
<dbReference type="GO" id="GO:0098978">
    <property type="term" value="C:glutamatergic synapse"/>
    <property type="evidence" value="ECO:0007669"/>
    <property type="project" value="Ensembl"/>
</dbReference>
<dbReference type="CDD" id="cd00061">
    <property type="entry name" value="FN1"/>
    <property type="match status" value="1"/>
</dbReference>
<dbReference type="GO" id="GO:0035821">
    <property type="term" value="P:modulation of process of another organism"/>
    <property type="evidence" value="ECO:0007669"/>
    <property type="project" value="UniProtKB-ARBA"/>
</dbReference>
<dbReference type="Pfam" id="PF00051">
    <property type="entry name" value="Kringle"/>
    <property type="match status" value="2"/>
</dbReference>
<dbReference type="GO" id="GO:0098685">
    <property type="term" value="C:Schaffer collateral - CA1 synapse"/>
    <property type="evidence" value="ECO:0007669"/>
    <property type="project" value="Ensembl"/>
</dbReference>
<dbReference type="InterPro" id="IPR018056">
    <property type="entry name" value="Kringle_CS"/>
</dbReference>
<feature type="active site" description="Charge relay system" evidence="15">
    <location>
        <position position="408"/>
    </location>
</feature>
<evidence type="ECO:0000256" key="13">
    <source>
        <dbReference type="ARBA" id="ARBA00023202"/>
    </source>
</evidence>
<keyword evidence="8 19" id="KW-0732">Signal</keyword>
<accession>A0A8D0HDG5</accession>
<dbReference type="PROSITE" id="PS00134">
    <property type="entry name" value="TRYPSIN_HIS"/>
    <property type="match status" value="1"/>
</dbReference>